<evidence type="ECO:0000313" key="1">
    <source>
        <dbReference type="EMBL" id="TWJ11704.1"/>
    </source>
</evidence>
<dbReference type="EMBL" id="VLLL01000006">
    <property type="protein sequence ID" value="TWJ11704.1"/>
    <property type="molecule type" value="Genomic_DNA"/>
</dbReference>
<organism evidence="1 2">
    <name type="scientific">Stackebrandtia albiflava</name>
    <dbReference type="NCBI Taxonomy" id="406432"/>
    <lineage>
        <taxon>Bacteria</taxon>
        <taxon>Bacillati</taxon>
        <taxon>Actinomycetota</taxon>
        <taxon>Actinomycetes</taxon>
        <taxon>Glycomycetales</taxon>
        <taxon>Glycomycetaceae</taxon>
        <taxon>Stackebrandtia</taxon>
    </lineage>
</organism>
<dbReference type="AlphaFoldDB" id="A0A562V1F2"/>
<proteinExistence type="predicted"/>
<sequence length="273" mass="28603">MRAFPTPTPISATVDVVMGDIRFVATDRIDTVVGVDPLDPGRALDVEAAAQVRVEYAQGRLRVSHPRLRSAFTRRFGSVRVLVELPTGSDVRGDTAQGEHVVRGAVGSCRLKTAIGDIRVERAAEARLKTTGGRVIVDHVTGSADVAGYGGVRIGRVEGPAVVHDLGGDITVGVAGSDVEARTANGRIRLGEVREGTVDLYAAIGGLEIGAPHGTHVRLDARATTGRVRGDLGTSSPTDRTVAVRARCHGGDIVVRRVESGHDVRHGAARLSG</sequence>
<comment type="caution">
    <text evidence="1">The sequence shown here is derived from an EMBL/GenBank/DDBJ whole genome shotgun (WGS) entry which is preliminary data.</text>
</comment>
<gene>
    <name evidence="1" type="ORF">LX16_2431</name>
</gene>
<dbReference type="OrthoDB" id="3252095at2"/>
<evidence type="ECO:0000313" key="2">
    <source>
        <dbReference type="Proteomes" id="UP000321617"/>
    </source>
</evidence>
<protein>
    <recommendedName>
        <fullName evidence="3">Adhesin</fullName>
    </recommendedName>
</protein>
<reference evidence="1 2" key="1">
    <citation type="journal article" date="2013" name="Stand. Genomic Sci.">
        <title>Genomic Encyclopedia of Type Strains, Phase I: The one thousand microbial genomes (KMG-I) project.</title>
        <authorList>
            <person name="Kyrpides N.C."/>
            <person name="Woyke T."/>
            <person name="Eisen J.A."/>
            <person name="Garrity G."/>
            <person name="Lilburn T.G."/>
            <person name="Beck B.J."/>
            <person name="Whitman W.B."/>
            <person name="Hugenholtz P."/>
            <person name="Klenk H.P."/>
        </authorList>
    </citation>
    <scope>NUCLEOTIDE SEQUENCE [LARGE SCALE GENOMIC DNA]</scope>
    <source>
        <strain evidence="1 2">DSM 45044</strain>
    </source>
</reference>
<evidence type="ECO:0008006" key="3">
    <source>
        <dbReference type="Google" id="ProtNLM"/>
    </source>
</evidence>
<dbReference type="Proteomes" id="UP000321617">
    <property type="component" value="Unassembled WGS sequence"/>
</dbReference>
<name>A0A562V1F2_9ACTN</name>
<accession>A0A562V1F2</accession>
<keyword evidence="2" id="KW-1185">Reference proteome</keyword>